<dbReference type="Gene3D" id="2.10.25.10">
    <property type="entry name" value="Laminin"/>
    <property type="match status" value="9"/>
</dbReference>
<dbReference type="Pfam" id="PF01436">
    <property type="entry name" value="NHL"/>
    <property type="match status" value="2"/>
</dbReference>
<dbReference type="PROSITE" id="PS01186">
    <property type="entry name" value="EGF_2"/>
    <property type="match status" value="4"/>
</dbReference>
<dbReference type="PANTHER" id="PTHR11219:SF70">
    <property type="entry name" value="EGF-LIKE DOMAIN-CONTAINING PROTEIN"/>
    <property type="match status" value="1"/>
</dbReference>
<name>A0A6A5BLR5_NAEFO</name>
<evidence type="ECO:0000313" key="9">
    <source>
        <dbReference type="Proteomes" id="UP000444721"/>
    </source>
</evidence>
<comment type="caution">
    <text evidence="4">Lacks conserved residue(s) required for the propagation of feature annotation.</text>
</comment>
<keyword evidence="1 4" id="KW-0245">EGF-like domain</keyword>
<dbReference type="Pfam" id="PF25021">
    <property type="entry name" value="TEN_NHL"/>
    <property type="match status" value="1"/>
</dbReference>
<dbReference type="InterPro" id="IPR056822">
    <property type="entry name" value="TEN_NHL"/>
</dbReference>
<feature type="domain" description="EGF-like" evidence="7">
    <location>
        <begin position="1447"/>
        <end position="1486"/>
    </location>
</feature>
<dbReference type="SUPFAM" id="SSF101898">
    <property type="entry name" value="NHL repeat"/>
    <property type="match status" value="2"/>
</dbReference>
<dbReference type="PROSITE" id="PS50026">
    <property type="entry name" value="EGF_3"/>
    <property type="match status" value="6"/>
</dbReference>
<dbReference type="VEuPathDB" id="AmoebaDB:NF0101790"/>
<evidence type="ECO:0000256" key="5">
    <source>
        <dbReference type="PROSITE-ProRule" id="PRU00504"/>
    </source>
</evidence>
<evidence type="ECO:0000256" key="1">
    <source>
        <dbReference type="ARBA" id="ARBA00022536"/>
    </source>
</evidence>
<feature type="domain" description="EGF-like" evidence="7">
    <location>
        <begin position="771"/>
        <end position="805"/>
    </location>
</feature>
<feature type="disulfide bond" evidence="4">
    <location>
        <begin position="875"/>
        <end position="884"/>
    </location>
</feature>
<proteinExistence type="predicted"/>
<feature type="disulfide bond" evidence="4">
    <location>
        <begin position="1238"/>
        <end position="1247"/>
    </location>
</feature>
<feature type="domain" description="EGF-like" evidence="7">
    <location>
        <begin position="1367"/>
        <end position="1406"/>
    </location>
</feature>
<keyword evidence="3 4" id="KW-1015">Disulfide bond</keyword>
<evidence type="ECO:0000313" key="8">
    <source>
        <dbReference type="EMBL" id="KAF0975004.1"/>
    </source>
</evidence>
<feature type="transmembrane region" description="Helical" evidence="6">
    <location>
        <begin position="1506"/>
        <end position="1537"/>
    </location>
</feature>
<dbReference type="SMART" id="SM00181">
    <property type="entry name" value="EGF"/>
    <property type="match status" value="15"/>
</dbReference>
<dbReference type="OrthoDB" id="283575at2759"/>
<accession>A0A6A5BLR5</accession>
<feature type="disulfide bond" evidence="4">
    <location>
        <begin position="1476"/>
        <end position="1485"/>
    </location>
</feature>
<dbReference type="OMA" id="WPFAYQK"/>
<dbReference type="SMART" id="SM00135">
    <property type="entry name" value="LY"/>
    <property type="match status" value="5"/>
</dbReference>
<dbReference type="VEuPathDB" id="AmoebaDB:NfTy_045390"/>
<dbReference type="Pfam" id="PF23106">
    <property type="entry name" value="EGF_Teneurin"/>
    <property type="match status" value="2"/>
</dbReference>
<dbReference type="Gene3D" id="2.120.10.30">
    <property type="entry name" value="TolB, C-terminal domain"/>
    <property type="match status" value="5"/>
</dbReference>
<feature type="domain" description="EGF-like" evidence="7">
    <location>
        <begin position="966"/>
        <end position="1005"/>
    </location>
</feature>
<evidence type="ECO:0000256" key="4">
    <source>
        <dbReference type="PROSITE-ProRule" id="PRU00076"/>
    </source>
</evidence>
<keyword evidence="9" id="KW-1185">Reference proteome</keyword>
<feature type="repeat" description="NHL" evidence="5">
    <location>
        <begin position="296"/>
        <end position="326"/>
    </location>
</feature>
<organism evidence="8 9">
    <name type="scientific">Naegleria fowleri</name>
    <name type="common">Brain eating amoeba</name>
    <dbReference type="NCBI Taxonomy" id="5763"/>
    <lineage>
        <taxon>Eukaryota</taxon>
        <taxon>Discoba</taxon>
        <taxon>Heterolobosea</taxon>
        <taxon>Tetramitia</taxon>
        <taxon>Eutetramitia</taxon>
        <taxon>Vahlkampfiidae</taxon>
        <taxon>Naegleria</taxon>
    </lineage>
</organism>
<dbReference type="Pfam" id="PF07974">
    <property type="entry name" value="EGF_2"/>
    <property type="match status" value="1"/>
</dbReference>
<dbReference type="InterPro" id="IPR051216">
    <property type="entry name" value="Teneurin"/>
</dbReference>
<reference evidence="8 9" key="1">
    <citation type="journal article" date="2019" name="Sci. Rep.">
        <title>Nanopore sequencing improves the draft genome of the human pathogenic amoeba Naegleria fowleri.</title>
        <authorList>
            <person name="Liechti N."/>
            <person name="Schurch N."/>
            <person name="Bruggmann R."/>
            <person name="Wittwer M."/>
        </authorList>
    </citation>
    <scope>NUCLEOTIDE SEQUENCE [LARGE SCALE GENOMIC DNA]</scope>
    <source>
        <strain evidence="8 9">ATCC 30894</strain>
    </source>
</reference>
<comment type="caution">
    <text evidence="8">The sequence shown here is derived from an EMBL/GenBank/DDBJ whole genome shotgun (WGS) entry which is preliminary data.</text>
</comment>
<dbReference type="InterPro" id="IPR000033">
    <property type="entry name" value="LDLR_classB_rpt"/>
</dbReference>
<protein>
    <recommendedName>
        <fullName evidence="7">EGF-like domain-containing protein</fullName>
    </recommendedName>
</protein>
<evidence type="ECO:0000256" key="2">
    <source>
        <dbReference type="ARBA" id="ARBA00022737"/>
    </source>
</evidence>
<dbReference type="InterPro" id="IPR000742">
    <property type="entry name" value="EGF"/>
</dbReference>
<evidence type="ECO:0000256" key="6">
    <source>
        <dbReference type="SAM" id="Phobius"/>
    </source>
</evidence>
<dbReference type="InterPro" id="IPR013111">
    <property type="entry name" value="EGF_extracell"/>
</dbReference>
<feature type="disulfide bond" evidence="4">
    <location>
        <begin position="1396"/>
        <end position="1405"/>
    </location>
</feature>
<evidence type="ECO:0000259" key="7">
    <source>
        <dbReference type="PROSITE" id="PS50026"/>
    </source>
</evidence>
<sequence>MLGTPLMMLCGWQQLFPSTKLLLHVQALSSYTISSSRSLETQYSGEIIAGGSAVNDDTPAIHSKLFLPLGIAYSPLHGDVYICDGNRIRRISDIRHHTSPIITTIAGNSSVGFGGDGMLAFTNSILNTPFAIAVSPMSGDVYFADTKNHRIRQLTNDSMIITVAGNGVAGDFGRECWPAANCSLNSPSGIAISLDDEIYVSDTGNHKIRKIFRNGTIVTIAGTGVGGFNGDGSVATNCKLNSPYGIAISNNSREVYFADTKNHRIRKIALDGSLTTIAGNGLNGFNGDGVAINSKLNYPHDVAISENGEVYLSDTNNHRIRKVSSGSITTIAGTGNNGFSGDGGPAINAMFYSPYYLTLTPNNELLISDTYNYRIRNISLVDNTVHTIAGYGDGDGYQAKFSHLIVGELLFSTLTSDFNYVALSPNNEVYIEDILLNRVRKIDVNGTISTIVPPGVIVGFTFYISPGIAITKNNEVIIADSDSNMIMKMAINGVISPIAGGGAFTGDGMPALQSSIDCPCSVAVSPLNDEVFFVESTRNRVRKIDSNGNIVRIAGTGNNGFSGDGGLAINADLDTPDGIVISVNGEVYISDTYNHRIRKILTNGTIVTIAGTGNYGYSGDGGCALLADLHYPRSINVVPSGEVFFIQYSQANSYTSIIRKISKDGNITSIMSQNSDCHSNQFPCTLNNIAVSWSGEVFASWEFSLQKLTPFCISQNLSLNDYGQCELSQCFGVDANSSLVCSAHGICEKPDHCSCFPGYNGTECQWIDCYGILSHNGSYLCSSHGTCSSPNNCTCQEGYFGSQCEITSCFGVVSTNASVCSGHSRGYCRSFNNCTCNEGYQGTTCNLSQCFGVWSNSSDVCYSNGNCTSYNTCECFDNYFGPNCQVTSCFGKLSNDSTVCSSNGNCLRPNNCTCQEGYFGWQCELTTCFGVLSTNTSTACSGISRGLCSSFNNCTCKEGYQGSTCNLSQCFGLWSNNSNVCSANGNCTSYNNCECFDNYFGSNCQVTSCYGIFSNDSSLTISAPVMKVTLERNAKSLHALGCLTTTPEYALQTVIVLHLITAHAMTTIQVSHVNTHNALVCGIMKPTFVARGEEIAQGLTSVNVNSITMGLNVKLPSAMVSFQTHLRFAPQVMCYGYVNTDDSLVCSGHGNCTQPNHCECTLSYFGSNCSVTTCFGFTSNTSSVCHSHGRCLSKDICLCSQHYYGDECNVTTCFGKFSNESSVCSSQGNCISNDHCQCKEGYEGNECEFTTCFGEWSNASTVCSGNNRGRCTKYNTCECKDHYFGDRCQLHKCFGIWSNDSSVCSSKGNCSEVNICQCDEKYFGSACNLTTCFGIPSNASNVCSSNGECVAPNDCRCFEKYYGSKCEVAECFGVPSISSKSCSSRGTCISLNKCQCFEHYYGPTCEQTVCFGVWSNSSNVCSGTNRGNCMDFNVCACKETYLGQNCELHKCFGILSNSSQVCSSSGNCTDTDTCSCFPNYSGLNCSIDNSNNIHPVTPRPNFTNEVIFYVAAVIVPVAVTVLILILLGVVIVIIILARKKKKKKGFFYAVTLSNTSFVSQELKETSSEKEML</sequence>
<feature type="disulfide bond" evidence="4">
    <location>
        <begin position="795"/>
        <end position="804"/>
    </location>
</feature>
<dbReference type="VEuPathDB" id="AmoebaDB:NF0024080"/>
<dbReference type="Proteomes" id="UP000444721">
    <property type="component" value="Unassembled WGS sequence"/>
</dbReference>
<feature type="domain" description="EGF-like" evidence="7">
    <location>
        <begin position="1209"/>
        <end position="1248"/>
    </location>
</feature>
<dbReference type="InterPro" id="IPR001258">
    <property type="entry name" value="NHL_repeat"/>
</dbReference>
<dbReference type="PANTHER" id="PTHR11219">
    <property type="entry name" value="TENEURIN AND N-ACETYLGLUCOSAMINE-1-PHOSPHODIESTER ALPHA-N-ACETYLGLUCOSAMINIDASE"/>
    <property type="match status" value="1"/>
</dbReference>
<dbReference type="CDD" id="cd14953">
    <property type="entry name" value="NHL_like_1"/>
    <property type="match status" value="1"/>
</dbReference>
<feature type="domain" description="EGF-like" evidence="7">
    <location>
        <begin position="846"/>
        <end position="885"/>
    </location>
</feature>
<dbReference type="VEuPathDB" id="AmoebaDB:FDP41_005757"/>
<dbReference type="EMBL" id="VFQX01000048">
    <property type="protein sequence ID" value="KAF0975004.1"/>
    <property type="molecule type" value="Genomic_DNA"/>
</dbReference>
<dbReference type="Gene3D" id="2.60.120.260">
    <property type="entry name" value="Galactose-binding domain-like"/>
    <property type="match status" value="1"/>
</dbReference>
<keyword evidence="6" id="KW-0812">Transmembrane</keyword>
<dbReference type="InterPro" id="IPR011042">
    <property type="entry name" value="6-blade_b-propeller_TolB-like"/>
</dbReference>
<keyword evidence="2" id="KW-0677">Repeat</keyword>
<dbReference type="PROSITE" id="PS51125">
    <property type="entry name" value="NHL"/>
    <property type="match status" value="1"/>
</dbReference>
<dbReference type="GeneID" id="68112975"/>
<keyword evidence="6" id="KW-1133">Transmembrane helix</keyword>
<dbReference type="PROSITE" id="PS00022">
    <property type="entry name" value="EGF_1"/>
    <property type="match status" value="8"/>
</dbReference>
<keyword evidence="6" id="KW-0472">Membrane</keyword>
<dbReference type="RefSeq" id="XP_044559717.1">
    <property type="nucleotide sequence ID" value="XM_044709316.1"/>
</dbReference>
<gene>
    <name evidence="8" type="ORF">FDP41_005757</name>
</gene>
<feature type="disulfide bond" evidence="4">
    <location>
        <begin position="995"/>
        <end position="1004"/>
    </location>
</feature>
<evidence type="ECO:0000256" key="3">
    <source>
        <dbReference type="ARBA" id="ARBA00023157"/>
    </source>
</evidence>